<dbReference type="Proteomes" id="UP000053593">
    <property type="component" value="Unassembled WGS sequence"/>
</dbReference>
<evidence type="ECO:0000313" key="2">
    <source>
        <dbReference type="Proteomes" id="UP000053593"/>
    </source>
</evidence>
<sequence>MLSTVLLQKDFQSVQIVSIPSINGLGLVMDVKHFECSTSVLLNDNTLHRLQQDLEAQNTANSLTGQNFAGPAIDPITTFCLNSLSSVPAETDIGNLSSSVGSVFQPALTLALENTKGSSNDYQTHCSPWITTPIMVMKHLTRKGYRGVVLDVHPDDKGLSELLVFV</sequence>
<dbReference type="HOGENOM" id="CLU_1602909_0_0_1"/>
<keyword evidence="2" id="KW-1185">Reference proteome</keyword>
<dbReference type="AlphaFoldDB" id="A0A0D0BYM8"/>
<accession>A0A0D0BYM8</accession>
<gene>
    <name evidence="1" type="ORF">GYMLUDRAFT_252929</name>
</gene>
<dbReference type="EMBL" id="KN834899">
    <property type="protein sequence ID" value="KIK50497.1"/>
    <property type="molecule type" value="Genomic_DNA"/>
</dbReference>
<proteinExistence type="predicted"/>
<evidence type="ECO:0000313" key="1">
    <source>
        <dbReference type="EMBL" id="KIK50497.1"/>
    </source>
</evidence>
<name>A0A0D0BYM8_9AGAR</name>
<organism evidence="1 2">
    <name type="scientific">Collybiopsis luxurians FD-317 M1</name>
    <dbReference type="NCBI Taxonomy" id="944289"/>
    <lineage>
        <taxon>Eukaryota</taxon>
        <taxon>Fungi</taxon>
        <taxon>Dikarya</taxon>
        <taxon>Basidiomycota</taxon>
        <taxon>Agaricomycotina</taxon>
        <taxon>Agaricomycetes</taxon>
        <taxon>Agaricomycetidae</taxon>
        <taxon>Agaricales</taxon>
        <taxon>Marasmiineae</taxon>
        <taxon>Omphalotaceae</taxon>
        <taxon>Collybiopsis</taxon>
        <taxon>Collybiopsis luxurians</taxon>
    </lineage>
</organism>
<reference evidence="1 2" key="1">
    <citation type="submission" date="2014-04" db="EMBL/GenBank/DDBJ databases">
        <title>Evolutionary Origins and Diversification of the Mycorrhizal Mutualists.</title>
        <authorList>
            <consortium name="DOE Joint Genome Institute"/>
            <consortium name="Mycorrhizal Genomics Consortium"/>
            <person name="Kohler A."/>
            <person name="Kuo A."/>
            <person name="Nagy L.G."/>
            <person name="Floudas D."/>
            <person name="Copeland A."/>
            <person name="Barry K.W."/>
            <person name="Cichocki N."/>
            <person name="Veneault-Fourrey C."/>
            <person name="LaButti K."/>
            <person name="Lindquist E.A."/>
            <person name="Lipzen A."/>
            <person name="Lundell T."/>
            <person name="Morin E."/>
            <person name="Murat C."/>
            <person name="Riley R."/>
            <person name="Ohm R."/>
            <person name="Sun H."/>
            <person name="Tunlid A."/>
            <person name="Henrissat B."/>
            <person name="Grigoriev I.V."/>
            <person name="Hibbett D.S."/>
            <person name="Martin F."/>
        </authorList>
    </citation>
    <scope>NUCLEOTIDE SEQUENCE [LARGE SCALE GENOMIC DNA]</scope>
    <source>
        <strain evidence="1 2">FD-317 M1</strain>
    </source>
</reference>
<protein>
    <submittedName>
        <fullName evidence="1">Uncharacterized protein</fullName>
    </submittedName>
</protein>